<protein>
    <submittedName>
        <fullName evidence="1">Uncharacterized protein</fullName>
    </submittedName>
</protein>
<accession>A0A2J6QGC3</accession>
<keyword evidence="2" id="KW-1185">Reference proteome</keyword>
<proteinExistence type="predicted"/>
<name>A0A2J6QGC3_9HELO</name>
<gene>
    <name evidence="1" type="ORF">NA56DRAFT_431821</name>
</gene>
<dbReference type="AlphaFoldDB" id="A0A2J6QGC3"/>
<sequence>MESAGLALHRGLENITCVFSYGFCLLLCNLACGRGHDSRIYLDHQERDKRRSLFTPFAFLSQTFLVRWHDGPRERSWEGVEACLG</sequence>
<evidence type="ECO:0000313" key="1">
    <source>
        <dbReference type="EMBL" id="PMD25319.1"/>
    </source>
</evidence>
<evidence type="ECO:0000313" key="2">
    <source>
        <dbReference type="Proteomes" id="UP000235672"/>
    </source>
</evidence>
<organism evidence="1 2">
    <name type="scientific">Hyaloscypha hepaticicola</name>
    <dbReference type="NCBI Taxonomy" id="2082293"/>
    <lineage>
        <taxon>Eukaryota</taxon>
        <taxon>Fungi</taxon>
        <taxon>Dikarya</taxon>
        <taxon>Ascomycota</taxon>
        <taxon>Pezizomycotina</taxon>
        <taxon>Leotiomycetes</taxon>
        <taxon>Helotiales</taxon>
        <taxon>Hyaloscyphaceae</taxon>
        <taxon>Hyaloscypha</taxon>
    </lineage>
</organism>
<dbReference type="EMBL" id="KZ613470">
    <property type="protein sequence ID" value="PMD25319.1"/>
    <property type="molecule type" value="Genomic_DNA"/>
</dbReference>
<dbReference type="Proteomes" id="UP000235672">
    <property type="component" value="Unassembled WGS sequence"/>
</dbReference>
<reference evidence="1 2" key="1">
    <citation type="submission" date="2016-05" db="EMBL/GenBank/DDBJ databases">
        <title>A degradative enzymes factory behind the ericoid mycorrhizal symbiosis.</title>
        <authorList>
            <consortium name="DOE Joint Genome Institute"/>
            <person name="Martino E."/>
            <person name="Morin E."/>
            <person name="Grelet G."/>
            <person name="Kuo A."/>
            <person name="Kohler A."/>
            <person name="Daghino S."/>
            <person name="Barry K."/>
            <person name="Choi C."/>
            <person name="Cichocki N."/>
            <person name="Clum A."/>
            <person name="Copeland A."/>
            <person name="Hainaut M."/>
            <person name="Haridas S."/>
            <person name="Labutti K."/>
            <person name="Lindquist E."/>
            <person name="Lipzen A."/>
            <person name="Khouja H.-R."/>
            <person name="Murat C."/>
            <person name="Ohm R."/>
            <person name="Olson A."/>
            <person name="Spatafora J."/>
            <person name="Veneault-Fourrey C."/>
            <person name="Henrissat B."/>
            <person name="Grigoriev I."/>
            <person name="Martin F."/>
            <person name="Perotto S."/>
        </authorList>
    </citation>
    <scope>NUCLEOTIDE SEQUENCE [LARGE SCALE GENOMIC DNA]</scope>
    <source>
        <strain evidence="1 2">UAMH 7357</strain>
    </source>
</reference>